<evidence type="ECO:0000259" key="14">
    <source>
        <dbReference type="PROSITE" id="PS50928"/>
    </source>
</evidence>
<evidence type="ECO:0000256" key="8">
    <source>
        <dbReference type="ARBA" id="ARBA00022840"/>
    </source>
</evidence>
<dbReference type="GO" id="GO:0005886">
    <property type="term" value="C:plasma membrane"/>
    <property type="evidence" value="ECO:0007669"/>
    <property type="project" value="UniProtKB-SubCell"/>
</dbReference>
<dbReference type="SUPFAM" id="SSF52540">
    <property type="entry name" value="P-loop containing nucleoside triphosphate hydrolases"/>
    <property type="match status" value="1"/>
</dbReference>
<dbReference type="Proteomes" id="UP000521075">
    <property type="component" value="Unassembled WGS sequence"/>
</dbReference>
<feature type="transmembrane region" description="Helical" evidence="11">
    <location>
        <begin position="205"/>
        <end position="235"/>
    </location>
</feature>
<dbReference type="GO" id="GO:0005524">
    <property type="term" value="F:ATP binding"/>
    <property type="evidence" value="ECO:0007669"/>
    <property type="project" value="UniProtKB-KW"/>
</dbReference>
<evidence type="ECO:0000256" key="1">
    <source>
        <dbReference type="ARBA" id="ARBA00004141"/>
    </source>
</evidence>
<evidence type="ECO:0000256" key="10">
    <source>
        <dbReference type="ARBA" id="ARBA00023136"/>
    </source>
</evidence>
<evidence type="ECO:0000256" key="7">
    <source>
        <dbReference type="ARBA" id="ARBA00022741"/>
    </source>
</evidence>
<keyword evidence="16" id="KW-1185">Reference proteome</keyword>
<dbReference type="InterPro" id="IPR025966">
    <property type="entry name" value="OppC_N"/>
</dbReference>
<feature type="transmembrane region" description="Helical" evidence="11">
    <location>
        <begin position="30"/>
        <end position="49"/>
    </location>
</feature>
<dbReference type="InterPro" id="IPR003439">
    <property type="entry name" value="ABC_transporter-like_ATP-bd"/>
</dbReference>
<dbReference type="PROSITE" id="PS00211">
    <property type="entry name" value="ABC_TRANSPORTER_1"/>
    <property type="match status" value="1"/>
</dbReference>
<dbReference type="EMBL" id="JACCHJ010000001">
    <property type="protein sequence ID" value="NYK10512.1"/>
    <property type="molecule type" value="Genomic_DNA"/>
</dbReference>
<dbReference type="InterPro" id="IPR035906">
    <property type="entry name" value="MetI-like_sf"/>
</dbReference>
<keyword evidence="7" id="KW-0547">Nucleotide-binding</keyword>
<protein>
    <submittedName>
        <fullName evidence="15">Peptide/nickel transport system permease protein</fullName>
    </submittedName>
</protein>
<proteinExistence type="inferred from homology"/>
<evidence type="ECO:0000256" key="2">
    <source>
        <dbReference type="ARBA" id="ARBA00004202"/>
    </source>
</evidence>
<feature type="transmembrane region" description="Helical" evidence="11">
    <location>
        <begin position="91"/>
        <end position="115"/>
    </location>
</feature>
<organism evidence="15 16">
    <name type="scientific">Leifsonia naganoensis</name>
    <dbReference type="NCBI Taxonomy" id="150025"/>
    <lineage>
        <taxon>Bacteria</taxon>
        <taxon>Bacillati</taxon>
        <taxon>Actinomycetota</taxon>
        <taxon>Actinomycetes</taxon>
        <taxon>Micrococcales</taxon>
        <taxon>Microbacteriaceae</taxon>
        <taxon>Leifsonia</taxon>
    </lineage>
</organism>
<dbReference type="Gene3D" id="3.40.50.300">
    <property type="entry name" value="P-loop containing nucleotide triphosphate hydrolases"/>
    <property type="match status" value="1"/>
</dbReference>
<dbReference type="InterPro" id="IPR000515">
    <property type="entry name" value="MetI-like"/>
</dbReference>
<dbReference type="InterPro" id="IPR027417">
    <property type="entry name" value="P-loop_NTPase"/>
</dbReference>
<feature type="domain" description="ABC transporter" evidence="13">
    <location>
        <begin position="319"/>
        <end position="565"/>
    </location>
</feature>
<dbReference type="RefSeq" id="WP_179701236.1">
    <property type="nucleotide sequence ID" value="NZ_BAAAHA010000006.1"/>
</dbReference>
<evidence type="ECO:0000256" key="6">
    <source>
        <dbReference type="ARBA" id="ARBA00022692"/>
    </source>
</evidence>
<accession>A0A853DMW7</accession>
<evidence type="ECO:0000256" key="5">
    <source>
        <dbReference type="ARBA" id="ARBA00022475"/>
    </source>
</evidence>
<dbReference type="CDD" id="cd03257">
    <property type="entry name" value="ABC_NikE_OppD_transporters"/>
    <property type="match status" value="1"/>
</dbReference>
<dbReference type="CDD" id="cd06261">
    <property type="entry name" value="TM_PBP2"/>
    <property type="match status" value="1"/>
</dbReference>
<dbReference type="Pfam" id="PF00005">
    <property type="entry name" value="ABC_tran"/>
    <property type="match status" value="1"/>
</dbReference>
<evidence type="ECO:0000313" key="16">
    <source>
        <dbReference type="Proteomes" id="UP000521075"/>
    </source>
</evidence>
<dbReference type="Pfam" id="PF00528">
    <property type="entry name" value="BPD_transp_1"/>
    <property type="match status" value="1"/>
</dbReference>
<dbReference type="InterPro" id="IPR050388">
    <property type="entry name" value="ABC_Ni/Peptide_Import"/>
</dbReference>
<gene>
    <name evidence="15" type="ORF">HNR14_002393</name>
</gene>
<dbReference type="InterPro" id="IPR003593">
    <property type="entry name" value="AAA+_ATPase"/>
</dbReference>
<keyword evidence="10 11" id="KW-0472">Membrane</keyword>
<dbReference type="PANTHER" id="PTHR43297:SF2">
    <property type="entry name" value="DIPEPTIDE TRANSPORT ATP-BINDING PROTEIN DPPD"/>
    <property type="match status" value="1"/>
</dbReference>
<feature type="domain" description="ABC transmembrane type-1" evidence="14">
    <location>
        <begin position="92"/>
        <end position="277"/>
    </location>
</feature>
<keyword evidence="6 11" id="KW-0812">Transmembrane</keyword>
<dbReference type="SUPFAM" id="SSF161098">
    <property type="entry name" value="MetI-like"/>
    <property type="match status" value="1"/>
</dbReference>
<feature type="transmembrane region" description="Helical" evidence="11">
    <location>
        <begin position="255"/>
        <end position="276"/>
    </location>
</feature>
<dbReference type="SMART" id="SM00382">
    <property type="entry name" value="AAA"/>
    <property type="match status" value="1"/>
</dbReference>
<dbReference type="GO" id="GO:0016887">
    <property type="term" value="F:ATP hydrolysis activity"/>
    <property type="evidence" value="ECO:0007669"/>
    <property type="project" value="InterPro"/>
</dbReference>
<feature type="region of interest" description="Disordered" evidence="12">
    <location>
        <begin position="288"/>
        <end position="307"/>
    </location>
</feature>
<keyword evidence="9 11" id="KW-1133">Transmembrane helix</keyword>
<keyword evidence="5" id="KW-1003">Cell membrane</keyword>
<dbReference type="PROSITE" id="PS50893">
    <property type="entry name" value="ABC_TRANSPORTER_2"/>
    <property type="match status" value="1"/>
</dbReference>
<evidence type="ECO:0000256" key="12">
    <source>
        <dbReference type="SAM" id="MobiDB-lite"/>
    </source>
</evidence>
<keyword evidence="4 11" id="KW-0813">Transport</keyword>
<reference evidence="15 16" key="1">
    <citation type="submission" date="2020-07" db="EMBL/GenBank/DDBJ databases">
        <title>Sequencing the genomes of 1000 actinobacteria strains.</title>
        <authorList>
            <person name="Klenk H.-P."/>
        </authorList>
    </citation>
    <scope>NUCLEOTIDE SEQUENCE [LARGE SCALE GENOMIC DNA]</scope>
    <source>
        <strain evidence="15 16">DSM 15166</strain>
    </source>
</reference>
<sequence length="588" mass="61898">MTASIETPLAETAAPPPHVRALLRQPLTTVALAVLLIIVVACALAPVIAPYGPLAQDLSHTLETPTVQHLLGTDELGRDVLSRLLYGGQPALLGSLVATIVFLAFGVTLGLIAGYSRGTADRIISSSVDVVMSLPSLVIVFAVLAVFDNSLTAAMVTLGLLSSGGFVRVVRAGTKATREELYVAAAQVSGIGTFRILTRHIVPRLVGPIVIQISLFAGIALVVQAGLGFLGLGIVPPNPSWGGMVGEAATVIQQSPWLLVPSGGIIALTVLALGLLGDAIRDANSSLTARAARPGTRRRRPAAAGSAGPLPVIPETRLVEVKGLTVSFGSTRVVHGIDLSIDEGEIVGLVGESGSGKTMIALSLLGLTPDNAQVHAERMSLLGLDARAAGPAEFRSIRGTGIGLVSQEPMVSLDPSFTVGFLLTAAIRAQTGLRGSALKRRAVELLRDVRLPEPEAVLRKYPHQLSGGMAQRVVIALSLAGDPRLLIADEPTTALDVTVQAEVLELLRQLRAERNMAILLVTHDLGVVADFCERVVVLERGTVVEERDVRSLFADPRNAYTRALIRATPSLIELDDDDRNEEQRVINE</sequence>
<evidence type="ECO:0000313" key="15">
    <source>
        <dbReference type="EMBL" id="NYK10512.1"/>
    </source>
</evidence>
<evidence type="ECO:0000256" key="11">
    <source>
        <dbReference type="RuleBase" id="RU363032"/>
    </source>
</evidence>
<evidence type="ECO:0000256" key="4">
    <source>
        <dbReference type="ARBA" id="ARBA00022448"/>
    </source>
</evidence>
<dbReference type="Pfam" id="PF12911">
    <property type="entry name" value="OppC_N"/>
    <property type="match status" value="1"/>
</dbReference>
<comment type="subcellular location">
    <subcellularLocation>
        <location evidence="11">Cell membrane</location>
        <topology evidence="11">Multi-pass membrane protein</topology>
    </subcellularLocation>
    <subcellularLocation>
        <location evidence="2">Cell membrane</location>
        <topology evidence="2">Peripheral membrane protein</topology>
    </subcellularLocation>
    <subcellularLocation>
        <location evidence="1">Membrane</location>
        <topology evidence="1">Multi-pass membrane protein</topology>
    </subcellularLocation>
</comment>
<feature type="transmembrane region" description="Helical" evidence="11">
    <location>
        <begin position="153"/>
        <end position="170"/>
    </location>
</feature>
<dbReference type="InterPro" id="IPR017871">
    <property type="entry name" value="ABC_transporter-like_CS"/>
</dbReference>
<dbReference type="PANTHER" id="PTHR43297">
    <property type="entry name" value="OLIGOPEPTIDE TRANSPORT ATP-BINDING PROTEIN APPD"/>
    <property type="match status" value="1"/>
</dbReference>
<comment type="similarity">
    <text evidence="11">Belongs to the binding-protein-dependent transport system permease family.</text>
</comment>
<dbReference type="PROSITE" id="PS50928">
    <property type="entry name" value="ABC_TM1"/>
    <property type="match status" value="1"/>
</dbReference>
<comment type="similarity">
    <text evidence="3">Belongs to the ABC transporter superfamily.</text>
</comment>
<dbReference type="GO" id="GO:0055085">
    <property type="term" value="P:transmembrane transport"/>
    <property type="evidence" value="ECO:0007669"/>
    <property type="project" value="InterPro"/>
</dbReference>
<evidence type="ECO:0000256" key="9">
    <source>
        <dbReference type="ARBA" id="ARBA00022989"/>
    </source>
</evidence>
<feature type="transmembrane region" description="Helical" evidence="11">
    <location>
        <begin position="127"/>
        <end position="147"/>
    </location>
</feature>
<comment type="caution">
    <text evidence="15">The sequence shown here is derived from an EMBL/GenBank/DDBJ whole genome shotgun (WGS) entry which is preliminary data.</text>
</comment>
<keyword evidence="8" id="KW-0067">ATP-binding</keyword>
<evidence type="ECO:0000256" key="3">
    <source>
        <dbReference type="ARBA" id="ARBA00005417"/>
    </source>
</evidence>
<evidence type="ECO:0000259" key="13">
    <source>
        <dbReference type="PROSITE" id="PS50893"/>
    </source>
</evidence>
<dbReference type="AlphaFoldDB" id="A0A853DMW7"/>
<name>A0A853DMW7_9MICO</name>
<dbReference type="Gene3D" id="1.10.3720.10">
    <property type="entry name" value="MetI-like"/>
    <property type="match status" value="1"/>
</dbReference>